<reference evidence="2 3" key="1">
    <citation type="submission" date="2024-06" db="EMBL/GenBank/DDBJ databases">
        <authorList>
            <person name="Li F."/>
        </authorList>
    </citation>
    <scope>NUCLEOTIDE SEQUENCE [LARGE SCALE GENOMIC DNA]</scope>
    <source>
        <strain evidence="2 3">GXAS 311</strain>
    </source>
</reference>
<evidence type="ECO:0008006" key="4">
    <source>
        <dbReference type="Google" id="ProtNLM"/>
    </source>
</evidence>
<comment type="caution">
    <text evidence="2">The sequence shown here is derived from an EMBL/GenBank/DDBJ whole genome shotgun (WGS) entry which is preliminary data.</text>
</comment>
<dbReference type="Gene3D" id="3.40.50.2300">
    <property type="match status" value="1"/>
</dbReference>
<proteinExistence type="predicted"/>
<keyword evidence="1" id="KW-0472">Membrane</keyword>
<feature type="transmembrane region" description="Helical" evidence="1">
    <location>
        <begin position="6"/>
        <end position="23"/>
    </location>
</feature>
<dbReference type="EMBL" id="JBEVCJ010000003">
    <property type="protein sequence ID" value="MET1254172.1"/>
    <property type="molecule type" value="Genomic_DNA"/>
</dbReference>
<evidence type="ECO:0000313" key="2">
    <source>
        <dbReference type="EMBL" id="MET1254172.1"/>
    </source>
</evidence>
<evidence type="ECO:0000256" key="1">
    <source>
        <dbReference type="SAM" id="Phobius"/>
    </source>
</evidence>
<feature type="transmembrane region" description="Helical" evidence="1">
    <location>
        <begin position="71"/>
        <end position="94"/>
    </location>
</feature>
<name>A0ABV2BQF3_9GAMM</name>
<evidence type="ECO:0000313" key="3">
    <source>
        <dbReference type="Proteomes" id="UP001548189"/>
    </source>
</evidence>
<organism evidence="2 3">
    <name type="scientific">Aliikangiella maris</name>
    <dbReference type="NCBI Taxonomy" id="3162458"/>
    <lineage>
        <taxon>Bacteria</taxon>
        <taxon>Pseudomonadati</taxon>
        <taxon>Pseudomonadota</taxon>
        <taxon>Gammaproteobacteria</taxon>
        <taxon>Oceanospirillales</taxon>
        <taxon>Pleioneaceae</taxon>
        <taxon>Aliikangiella</taxon>
    </lineage>
</organism>
<dbReference type="RefSeq" id="WP_353873726.1">
    <property type="nucleotide sequence ID" value="NZ_JBEVCJ010000003.1"/>
</dbReference>
<protein>
    <recommendedName>
        <fullName evidence="4">ABC transporter substrate-binding protein</fullName>
    </recommendedName>
</protein>
<keyword evidence="1" id="KW-0812">Transmembrane</keyword>
<keyword evidence="3" id="KW-1185">Reference proteome</keyword>
<dbReference type="Proteomes" id="UP001548189">
    <property type="component" value="Unassembled WGS sequence"/>
</dbReference>
<keyword evidence="1" id="KW-1133">Transmembrane helix</keyword>
<accession>A0ABV2BQF3</accession>
<gene>
    <name evidence="2" type="ORF">ABVT43_03430</name>
</gene>
<sequence>MKPLLNNTIQVLVLGLAWLIGLIKDKSLLSDQKNQNHAMTNNSTRQIINSNIHVDDGAQSRLAPQQSASHLLFLLFFCSVLVLYSNYSVSAALAGPPSTKIIPVFYQQPNDHTQTFIQALKIQLDQKLATPALKFIDITQSNTRQIEEWLNKSQHCAMTIGEIATRKVLSIRKPLNYFSLLTSRSELDKLNRIYARLGIKVSGIYHEQPFERQIFLSKALNANLRSVAIMVDQTDKFRLPDYQNTAKKYGLDVQFQILERHDPPEKFLDRITRKGSFLLISNNRHLYTESQLVSLVLAAYYRGVNLIGSRFEDAKIGTLASIFTAPTSLSIEVGNAFKPICESPELPLPEPRYANSFSIVVNKQIAENMKIENIDINQLSQKVNQLEANKALVNE</sequence>